<dbReference type="PANTHER" id="PTHR10098">
    <property type="entry name" value="RAPSYN-RELATED"/>
    <property type="match status" value="1"/>
</dbReference>
<dbReference type="PANTHER" id="PTHR10098:SF108">
    <property type="entry name" value="TETRATRICOPEPTIDE REPEAT PROTEIN 28"/>
    <property type="match status" value="1"/>
</dbReference>
<dbReference type="Proteomes" id="UP000580839">
    <property type="component" value="Unassembled WGS sequence"/>
</dbReference>
<protein>
    <submittedName>
        <fullName evidence="2">CHAT domain-containing protein</fullName>
    </submittedName>
</protein>
<dbReference type="EMBL" id="JABFRW010000130">
    <property type="protein sequence ID" value="NOT34546.1"/>
    <property type="molecule type" value="Genomic_DNA"/>
</dbReference>
<feature type="domain" description="CHAT" evidence="1">
    <location>
        <begin position="24"/>
        <end position="365"/>
    </location>
</feature>
<comment type="caution">
    <text evidence="2">The sequence shown here is derived from an EMBL/GenBank/DDBJ whole genome shotgun (WGS) entry which is preliminary data.</text>
</comment>
<name>A0A849SIV2_UNCEI</name>
<evidence type="ECO:0000313" key="2">
    <source>
        <dbReference type="EMBL" id="NOT34546.1"/>
    </source>
</evidence>
<dbReference type="InterPro" id="IPR024983">
    <property type="entry name" value="CHAT_dom"/>
</dbReference>
<accession>A0A849SIV2</accession>
<gene>
    <name evidence="2" type="ORF">HOP12_10290</name>
</gene>
<evidence type="ECO:0000313" key="3">
    <source>
        <dbReference type="Proteomes" id="UP000580839"/>
    </source>
</evidence>
<proteinExistence type="predicted"/>
<organism evidence="2 3">
    <name type="scientific">Eiseniibacteriota bacterium</name>
    <dbReference type="NCBI Taxonomy" id="2212470"/>
    <lineage>
        <taxon>Bacteria</taxon>
        <taxon>Candidatus Eiseniibacteriota</taxon>
    </lineage>
</organism>
<dbReference type="AlphaFoldDB" id="A0A849SIV2"/>
<sequence>AWRSAIARPPASLRRVQAEAQCEARGRALRKLLWDPLVPLLADLERVLVVPDRSLSLVPLAALPDGRGGTLAESGPLLQMLAIERDLVSAPDSTRRGHGLLVIGGADFGAADAPARRAPRASDDVCAVLRDGRFERLPGSRAEAAEVARIWEAARSGARTPPNADSSETANADRAIVLTGAAATERALREAAPGMRALHVASHGFFLPERCAVDARGGGGDSLARRHPLVRGGLALAGANLRDSSRSAAADGLLSAEEVAGLDLEGLEWAVLSACETGLGRIDSNEGVMGLRRAFRAAGARAVVMSLWRIDDRSTAEWMRELSRARFADGLAAAASARAATRAVLRARRAEGRSTHPYYWAGFVAESGSAAP</sequence>
<dbReference type="Pfam" id="PF12770">
    <property type="entry name" value="CHAT"/>
    <property type="match status" value="1"/>
</dbReference>
<reference evidence="2 3" key="1">
    <citation type="submission" date="2020-04" db="EMBL/GenBank/DDBJ databases">
        <title>Metagenomic profiling of ammonia- and methane-oxidizing microorganisms in a Dutch drinking water treatment plant.</title>
        <authorList>
            <person name="Poghosyan L."/>
            <person name="Leucker S."/>
        </authorList>
    </citation>
    <scope>NUCLEOTIDE SEQUENCE [LARGE SCALE GENOMIC DNA]</scope>
    <source>
        <strain evidence="2">S-RSF-IL-03</strain>
    </source>
</reference>
<evidence type="ECO:0000259" key="1">
    <source>
        <dbReference type="Pfam" id="PF12770"/>
    </source>
</evidence>
<feature type="non-terminal residue" evidence="2">
    <location>
        <position position="1"/>
    </location>
</feature>